<evidence type="ECO:0000313" key="4">
    <source>
        <dbReference type="Proteomes" id="UP000243535"/>
    </source>
</evidence>
<dbReference type="Gene3D" id="1.20.144.10">
    <property type="entry name" value="Phosphatidic acid phosphatase type 2/haloperoxidase"/>
    <property type="match status" value="1"/>
</dbReference>
<dbReference type="InterPro" id="IPR036938">
    <property type="entry name" value="PAP2/HPO_sf"/>
</dbReference>
<feature type="transmembrane region" description="Helical" evidence="1">
    <location>
        <begin position="165"/>
        <end position="184"/>
    </location>
</feature>
<feature type="transmembrane region" description="Helical" evidence="1">
    <location>
        <begin position="196"/>
        <end position="214"/>
    </location>
</feature>
<organism evidence="3 4">
    <name type="scientific">Gulbenkiania indica</name>
    <dbReference type="NCBI Taxonomy" id="375574"/>
    <lineage>
        <taxon>Bacteria</taxon>
        <taxon>Pseudomonadati</taxon>
        <taxon>Pseudomonadota</taxon>
        <taxon>Betaproteobacteria</taxon>
        <taxon>Neisseriales</taxon>
        <taxon>Chromobacteriaceae</taxon>
        <taxon>Gulbenkiania</taxon>
    </lineage>
</organism>
<evidence type="ECO:0000259" key="2">
    <source>
        <dbReference type="Pfam" id="PF01569"/>
    </source>
</evidence>
<dbReference type="OrthoDB" id="7348799at2"/>
<evidence type="ECO:0000256" key="1">
    <source>
        <dbReference type="SAM" id="Phobius"/>
    </source>
</evidence>
<protein>
    <submittedName>
        <fullName evidence="3">Membrane-associated enzyme, PAP2 (Acid phosphatase) superfamily</fullName>
    </submittedName>
</protein>
<feature type="transmembrane region" description="Helical" evidence="1">
    <location>
        <begin position="7"/>
        <end position="26"/>
    </location>
</feature>
<dbReference type="Pfam" id="PF01569">
    <property type="entry name" value="PAP2"/>
    <property type="match status" value="1"/>
</dbReference>
<keyword evidence="1" id="KW-1133">Transmembrane helix</keyword>
<reference evidence="4" key="1">
    <citation type="submission" date="2015-08" db="EMBL/GenBank/DDBJ databases">
        <authorList>
            <person name="Varghese N."/>
        </authorList>
    </citation>
    <scope>NUCLEOTIDE SEQUENCE [LARGE SCALE GENOMIC DNA]</scope>
    <source>
        <strain evidence="4">DSM 17901</strain>
    </source>
</reference>
<feature type="transmembrane region" description="Helical" evidence="1">
    <location>
        <begin position="87"/>
        <end position="106"/>
    </location>
</feature>
<dbReference type="Proteomes" id="UP000243535">
    <property type="component" value="Unassembled WGS sequence"/>
</dbReference>
<dbReference type="EMBL" id="CYHA01000001">
    <property type="protein sequence ID" value="CUA81985.1"/>
    <property type="molecule type" value="Genomic_DNA"/>
</dbReference>
<dbReference type="RefSeq" id="WP_072242800.1">
    <property type="nucleotide sequence ID" value="NZ_CYHA01000001.1"/>
</dbReference>
<sequence>MSPRLRLVLWQGMLLALSAALLYGLFRDGRLDAAALAPYFDTRLQRFPLQDAAWLDRYNHHLAKYLCIFLALAAGVYGTWRRQRQWLWLALAMALSTLAVSLLKAASQHSCPWDLVGYGGQAHPFGLFEAASANPGPGRCFPGGHASGGFALMAGFFLLWPHRPLAAVAVQALGLLTGMVMGWGQMMRGAHFLSHNLWSAWVVWAVCVLLYLVWPPHAPGVAQPRHLCAKAESA</sequence>
<keyword evidence="4" id="KW-1185">Reference proteome</keyword>
<dbReference type="InterPro" id="IPR000326">
    <property type="entry name" value="PAP2/HPO"/>
</dbReference>
<dbReference type="STRING" id="375574.GCA_001418035_00632"/>
<accession>A0A0K6GTE0</accession>
<keyword evidence="1" id="KW-0472">Membrane</keyword>
<proteinExistence type="predicted"/>
<keyword evidence="1" id="KW-0812">Transmembrane</keyword>
<feature type="domain" description="Phosphatidic acid phosphatase type 2/haloperoxidase" evidence="2">
    <location>
        <begin position="86"/>
        <end position="214"/>
    </location>
</feature>
<evidence type="ECO:0000313" key="3">
    <source>
        <dbReference type="EMBL" id="CUA81985.1"/>
    </source>
</evidence>
<feature type="transmembrane region" description="Helical" evidence="1">
    <location>
        <begin position="62"/>
        <end position="80"/>
    </location>
</feature>
<gene>
    <name evidence="3" type="ORF">Ga0061063_0833</name>
</gene>
<dbReference type="AlphaFoldDB" id="A0A0K6GTE0"/>
<dbReference type="SUPFAM" id="SSF48317">
    <property type="entry name" value="Acid phosphatase/Vanadium-dependent haloperoxidase"/>
    <property type="match status" value="1"/>
</dbReference>
<name>A0A0K6GTE0_9NEIS</name>
<dbReference type="CDD" id="cd03396">
    <property type="entry name" value="PAP2_like_6"/>
    <property type="match status" value="1"/>
</dbReference>